<protein>
    <submittedName>
        <fullName evidence="2">Uncharacterized protein</fullName>
    </submittedName>
</protein>
<accession>A0A2U1Q8B9</accession>
<comment type="caution">
    <text evidence="2">The sequence shown here is derived from an EMBL/GenBank/DDBJ whole genome shotgun (WGS) entry which is preliminary data.</text>
</comment>
<keyword evidence="3" id="KW-1185">Reference proteome</keyword>
<keyword evidence="1" id="KW-1133">Transmembrane helix</keyword>
<organism evidence="2 3">
    <name type="scientific">Artemisia annua</name>
    <name type="common">Sweet wormwood</name>
    <dbReference type="NCBI Taxonomy" id="35608"/>
    <lineage>
        <taxon>Eukaryota</taxon>
        <taxon>Viridiplantae</taxon>
        <taxon>Streptophyta</taxon>
        <taxon>Embryophyta</taxon>
        <taxon>Tracheophyta</taxon>
        <taxon>Spermatophyta</taxon>
        <taxon>Magnoliopsida</taxon>
        <taxon>eudicotyledons</taxon>
        <taxon>Gunneridae</taxon>
        <taxon>Pentapetalae</taxon>
        <taxon>asterids</taxon>
        <taxon>campanulids</taxon>
        <taxon>Asterales</taxon>
        <taxon>Asteraceae</taxon>
        <taxon>Asteroideae</taxon>
        <taxon>Anthemideae</taxon>
        <taxon>Artemisiinae</taxon>
        <taxon>Artemisia</taxon>
    </lineage>
</organism>
<keyword evidence="1" id="KW-0472">Membrane</keyword>
<sequence>MTTPIGTFVQDKTYNLGKVAKLQPWPDIITTKTSFPKTFQTELPLDCGCRWLMALYVDVFIDVVVIAAWVIYKESSWIVAAAFTVLLCVFGSIATCGYVILQFYKLSPEEFTKDPLYFVLVRHQKRDGIMGHRRGPSVIAARVFFSVLGCFMLGIWIYLLIVYGSPFRAKVFTPCMVGTLINFDANIGVLSVWIAYRESSWISAFIWIFLLVTNGSIITCLYIVWQLSHLSPLQPISLIIFNTRCKLMMENIDEQRILLKNIDE</sequence>
<feature type="transmembrane region" description="Helical" evidence="1">
    <location>
        <begin position="175"/>
        <end position="196"/>
    </location>
</feature>
<name>A0A2U1Q8B9_ARTAN</name>
<evidence type="ECO:0000256" key="1">
    <source>
        <dbReference type="SAM" id="Phobius"/>
    </source>
</evidence>
<feature type="transmembrane region" description="Helical" evidence="1">
    <location>
        <begin position="79"/>
        <end position="101"/>
    </location>
</feature>
<dbReference type="PANTHER" id="PTHR36318:SF3">
    <property type="entry name" value="OS06G0581300 PROTEIN"/>
    <property type="match status" value="1"/>
</dbReference>
<evidence type="ECO:0000313" key="3">
    <source>
        <dbReference type="Proteomes" id="UP000245207"/>
    </source>
</evidence>
<feature type="transmembrane region" description="Helical" evidence="1">
    <location>
        <begin position="139"/>
        <end position="163"/>
    </location>
</feature>
<reference evidence="2 3" key="1">
    <citation type="journal article" date="2018" name="Mol. Plant">
        <title>The genome of Artemisia annua provides insight into the evolution of Asteraceae family and artemisinin biosynthesis.</title>
        <authorList>
            <person name="Shen Q."/>
            <person name="Zhang L."/>
            <person name="Liao Z."/>
            <person name="Wang S."/>
            <person name="Yan T."/>
            <person name="Shi P."/>
            <person name="Liu M."/>
            <person name="Fu X."/>
            <person name="Pan Q."/>
            <person name="Wang Y."/>
            <person name="Lv Z."/>
            <person name="Lu X."/>
            <person name="Zhang F."/>
            <person name="Jiang W."/>
            <person name="Ma Y."/>
            <person name="Chen M."/>
            <person name="Hao X."/>
            <person name="Li L."/>
            <person name="Tang Y."/>
            <person name="Lv G."/>
            <person name="Zhou Y."/>
            <person name="Sun X."/>
            <person name="Brodelius P.E."/>
            <person name="Rose J.K.C."/>
            <person name="Tang K."/>
        </authorList>
    </citation>
    <scope>NUCLEOTIDE SEQUENCE [LARGE SCALE GENOMIC DNA]</scope>
    <source>
        <strain evidence="3">cv. Huhao1</strain>
        <tissue evidence="2">Leaf</tissue>
    </source>
</reference>
<gene>
    <name evidence="2" type="ORF">CTI12_AA017470</name>
</gene>
<feature type="transmembrane region" description="Helical" evidence="1">
    <location>
        <begin position="51"/>
        <end position="72"/>
    </location>
</feature>
<dbReference type="Proteomes" id="UP000245207">
    <property type="component" value="Unassembled WGS sequence"/>
</dbReference>
<dbReference type="AlphaFoldDB" id="A0A2U1Q8B9"/>
<feature type="transmembrane region" description="Helical" evidence="1">
    <location>
        <begin position="202"/>
        <end position="225"/>
    </location>
</feature>
<evidence type="ECO:0000313" key="2">
    <source>
        <dbReference type="EMBL" id="PWA94249.1"/>
    </source>
</evidence>
<keyword evidence="1" id="KW-0812">Transmembrane</keyword>
<dbReference type="EMBL" id="PKPP01000326">
    <property type="protein sequence ID" value="PWA94249.1"/>
    <property type="molecule type" value="Genomic_DNA"/>
</dbReference>
<proteinExistence type="predicted"/>
<dbReference type="Pfam" id="PF07343">
    <property type="entry name" value="DUF1475"/>
    <property type="match status" value="1"/>
</dbReference>
<dbReference type="OrthoDB" id="611851at2759"/>
<dbReference type="PANTHER" id="PTHR36318">
    <property type="entry name" value="OS06G0581300 PROTEIN"/>
    <property type="match status" value="1"/>
</dbReference>
<dbReference type="STRING" id="35608.A0A2U1Q8B9"/>
<dbReference type="InterPro" id="IPR009943">
    <property type="entry name" value="DUF1475"/>
</dbReference>